<dbReference type="RefSeq" id="WP_205893411.1">
    <property type="nucleotide sequence ID" value="NZ_JADEVO010000027.1"/>
</dbReference>
<accession>A0ABS3ALF5</accession>
<dbReference type="EMBL" id="JADEVO010000027">
    <property type="protein sequence ID" value="MBN3967240.1"/>
    <property type="molecule type" value="Genomic_DNA"/>
</dbReference>
<evidence type="ECO:0000313" key="1">
    <source>
        <dbReference type="EMBL" id="MBN3967240.1"/>
    </source>
</evidence>
<keyword evidence="2" id="KW-1185">Reference proteome</keyword>
<gene>
    <name evidence="1" type="ORF">IMW75_18420</name>
</gene>
<proteinExistence type="predicted"/>
<name>A0ABS3ALF5_9PSED</name>
<sequence>MLHTTSVPAADFIRLSDLIKHYSQALACSHAAAAWELRETFAELAIFRGKQGQSDYLDGSICCVGTVARPSRQRGLQRISLTQLITYFDQHMQAGHTGPELIECGNQIDGLRPVAAAAVGFDRQELTHQLVFVERPFPRLMDSQIDSAGEPKGRRKGSEREALEGLIEIAVTAARKAPNDPFCLQVAGLDVKVAMGARARVLRELADFLCNKEFPSAGTIRNMLR</sequence>
<comment type="caution">
    <text evidence="1">The sequence shown here is derived from an EMBL/GenBank/DDBJ whole genome shotgun (WGS) entry which is preliminary data.</text>
</comment>
<dbReference type="Proteomes" id="UP000772591">
    <property type="component" value="Unassembled WGS sequence"/>
</dbReference>
<protein>
    <submittedName>
        <fullName evidence="1">Uncharacterized protein</fullName>
    </submittedName>
</protein>
<organism evidence="1 2">
    <name type="scientific">Pseudomonas gregormendelii</name>
    <dbReference type="NCBI Taxonomy" id="1628277"/>
    <lineage>
        <taxon>Bacteria</taxon>
        <taxon>Pseudomonadati</taxon>
        <taxon>Pseudomonadota</taxon>
        <taxon>Gammaproteobacteria</taxon>
        <taxon>Pseudomonadales</taxon>
        <taxon>Pseudomonadaceae</taxon>
        <taxon>Pseudomonas</taxon>
    </lineage>
</organism>
<evidence type="ECO:0000313" key="2">
    <source>
        <dbReference type="Proteomes" id="UP000772591"/>
    </source>
</evidence>
<reference evidence="1 2" key="1">
    <citation type="journal article" date="2021" name="Int. J. Syst. Evol. Microbiol.">
        <title>Pseudomonas piscium sp. nov., Pseudomonas pisciculturae sp. nov., Pseudomonas mucoides sp. nov. and Pseudomonas neuropathica sp. nov. isolated from rainbow trout.</title>
        <authorList>
            <person name="Duman M."/>
            <person name="Mulet M."/>
            <person name="Altun S."/>
            <person name="Saticioglu I.B."/>
            <person name="Gomila M."/>
            <person name="Lalucat J."/>
            <person name="Garcia-Valdes E."/>
        </authorList>
    </citation>
    <scope>NUCLEOTIDE SEQUENCE [LARGE SCALE GENOMIC DNA]</scope>
    <source>
        <strain evidence="1 2">LMG 28632</strain>
    </source>
</reference>